<evidence type="ECO:0000259" key="3">
    <source>
        <dbReference type="SMART" id="SM00822"/>
    </source>
</evidence>
<dbReference type="AlphaFoldDB" id="A0A387AS53"/>
<dbReference type="GO" id="GO:0032787">
    <property type="term" value="P:monocarboxylic acid metabolic process"/>
    <property type="evidence" value="ECO:0007669"/>
    <property type="project" value="UniProtKB-ARBA"/>
</dbReference>
<dbReference type="InterPro" id="IPR020904">
    <property type="entry name" value="Sc_DH/Rdtase_CS"/>
</dbReference>
<evidence type="ECO:0000256" key="2">
    <source>
        <dbReference type="ARBA" id="ARBA00023002"/>
    </source>
</evidence>
<dbReference type="SUPFAM" id="SSF51735">
    <property type="entry name" value="NAD(P)-binding Rossmann-fold domains"/>
    <property type="match status" value="1"/>
</dbReference>
<dbReference type="InterPro" id="IPR036291">
    <property type="entry name" value="NAD(P)-bd_dom_sf"/>
</dbReference>
<comment type="similarity">
    <text evidence="1">Belongs to the short-chain dehydrogenases/reductases (SDR) family.</text>
</comment>
<dbReference type="FunFam" id="3.40.50.720:FF:000173">
    <property type="entry name" value="3-oxoacyl-[acyl-carrier protein] reductase"/>
    <property type="match status" value="1"/>
</dbReference>
<dbReference type="OrthoDB" id="9803333at2"/>
<keyword evidence="2" id="KW-0560">Oxidoreductase</keyword>
<protein>
    <submittedName>
        <fullName evidence="4">SDR family oxidoreductase</fullName>
    </submittedName>
</protein>
<keyword evidence="5" id="KW-1185">Reference proteome</keyword>
<evidence type="ECO:0000313" key="4">
    <source>
        <dbReference type="EMBL" id="AYF92211.1"/>
    </source>
</evidence>
<dbReference type="RefSeq" id="WP_120783985.1">
    <property type="nucleotide sequence ID" value="NZ_CP032626.1"/>
</dbReference>
<dbReference type="GO" id="GO:0016491">
    <property type="term" value="F:oxidoreductase activity"/>
    <property type="evidence" value="ECO:0007669"/>
    <property type="project" value="UniProtKB-KW"/>
</dbReference>
<dbReference type="InterPro" id="IPR050259">
    <property type="entry name" value="SDR"/>
</dbReference>
<dbReference type="PROSITE" id="PS00061">
    <property type="entry name" value="ADH_SHORT"/>
    <property type="match status" value="1"/>
</dbReference>
<organism evidence="4 5">
    <name type="scientific">Apilactobacillus bombintestini</name>
    <dbReference type="NCBI Taxonomy" id="2419772"/>
    <lineage>
        <taxon>Bacteria</taxon>
        <taxon>Bacillati</taxon>
        <taxon>Bacillota</taxon>
        <taxon>Bacilli</taxon>
        <taxon>Lactobacillales</taxon>
        <taxon>Lactobacillaceae</taxon>
        <taxon>Apilactobacillus</taxon>
    </lineage>
</organism>
<feature type="domain" description="Ketoreductase" evidence="3">
    <location>
        <begin position="7"/>
        <end position="208"/>
    </location>
</feature>
<dbReference type="InterPro" id="IPR057326">
    <property type="entry name" value="KR_dom"/>
</dbReference>
<dbReference type="Proteomes" id="UP000272003">
    <property type="component" value="Chromosome"/>
</dbReference>
<dbReference type="InterPro" id="IPR002347">
    <property type="entry name" value="SDR_fam"/>
</dbReference>
<dbReference type="PRINTS" id="PR00080">
    <property type="entry name" value="SDRFAMILY"/>
</dbReference>
<dbReference type="PRINTS" id="PR00081">
    <property type="entry name" value="GDHRDH"/>
</dbReference>
<evidence type="ECO:0000256" key="1">
    <source>
        <dbReference type="ARBA" id="ARBA00006484"/>
    </source>
</evidence>
<dbReference type="PANTHER" id="PTHR42879">
    <property type="entry name" value="3-OXOACYL-(ACYL-CARRIER-PROTEIN) REDUCTASE"/>
    <property type="match status" value="1"/>
</dbReference>
<evidence type="ECO:0000313" key="5">
    <source>
        <dbReference type="Proteomes" id="UP000272003"/>
    </source>
</evidence>
<dbReference type="SMART" id="SM00822">
    <property type="entry name" value="PKS_KR"/>
    <property type="match status" value="1"/>
</dbReference>
<dbReference type="Gene3D" id="3.40.50.720">
    <property type="entry name" value="NAD(P)-binding Rossmann-like Domain"/>
    <property type="match status" value="1"/>
</dbReference>
<proteinExistence type="inferred from homology"/>
<reference evidence="4 5" key="1">
    <citation type="submission" date="2018-09" db="EMBL/GenBank/DDBJ databases">
        <title>Genome sequencing of strain BHWM-4.</title>
        <authorList>
            <person name="Heo J."/>
            <person name="Kim S.-J."/>
            <person name="Kwon S.-W."/>
        </authorList>
    </citation>
    <scope>NUCLEOTIDE SEQUENCE [LARGE SCALE GENOMIC DNA]</scope>
    <source>
        <strain evidence="4 5">BHWM-4</strain>
    </source>
</reference>
<dbReference type="EMBL" id="CP032626">
    <property type="protein sequence ID" value="AYF92211.1"/>
    <property type="molecule type" value="Genomic_DNA"/>
</dbReference>
<dbReference type="PANTHER" id="PTHR42879:SF2">
    <property type="entry name" value="3-OXOACYL-[ACYL-CARRIER-PROTEIN] REDUCTASE FABG"/>
    <property type="match status" value="1"/>
</dbReference>
<dbReference type="KEGG" id="abom:D7I45_01245"/>
<sequence length="246" mass="26777">MENNEKQVILITGATKGLGLADAIRLSKNDNNIVIVNSHRELSDDEMKALQANFDREVDVLVGDVASEEDAKSMIDTVVDKYGKIDVLVNNAGITQDTLLTRMKADSFKQVLDTNLFGVFNMTKFALKKMQKARKGCIINMSSIAGLHGNLGQANYSSTKAGLVGLTKTTAQEGSLRGIRCNAVAPGMIKTAMTDKLSDKNIKAWEEQIPSKRFGTPDEVAQVVEFLINDEYMNGQVITVDGGLTM</sequence>
<accession>A0A387AS53</accession>
<gene>
    <name evidence="4" type="ORF">D7I45_01245</name>
</gene>
<name>A0A387AS53_9LACO</name>
<dbReference type="Pfam" id="PF13561">
    <property type="entry name" value="adh_short_C2"/>
    <property type="match status" value="1"/>
</dbReference>
<dbReference type="NCBIfam" id="NF009466">
    <property type="entry name" value="PRK12826.1-2"/>
    <property type="match status" value="1"/>
</dbReference>